<evidence type="ECO:0000313" key="4">
    <source>
        <dbReference type="Proteomes" id="UP000289775"/>
    </source>
</evidence>
<evidence type="ECO:0000256" key="2">
    <source>
        <dbReference type="SAM" id="SignalP"/>
    </source>
</evidence>
<keyword evidence="2" id="KW-0732">Signal</keyword>
<proteinExistence type="predicted"/>
<dbReference type="Proteomes" id="UP000289775">
    <property type="component" value="Unassembled WGS sequence"/>
</dbReference>
<accession>A0A444W5X9</accession>
<evidence type="ECO:0000256" key="1">
    <source>
        <dbReference type="SAM" id="MobiDB-lite"/>
    </source>
</evidence>
<evidence type="ECO:0008006" key="5">
    <source>
        <dbReference type="Google" id="ProtNLM"/>
    </source>
</evidence>
<name>A0A444W5X9_9FLAO</name>
<evidence type="ECO:0000313" key="3">
    <source>
        <dbReference type="EMBL" id="RYJ41274.1"/>
    </source>
</evidence>
<feature type="signal peptide" evidence="2">
    <location>
        <begin position="1"/>
        <end position="23"/>
    </location>
</feature>
<feature type="compositionally biased region" description="Low complexity" evidence="1">
    <location>
        <begin position="41"/>
        <end position="58"/>
    </location>
</feature>
<reference evidence="3 4" key="1">
    <citation type="submission" date="2014-12" db="EMBL/GenBank/DDBJ databases">
        <title>Genome sequence of Flavobacterium beibuense RSKm HC5.</title>
        <authorList>
            <person name="Kim J.F."/>
            <person name="Song J.Y."/>
            <person name="Kwak M.-J."/>
            <person name="Lee S.-W."/>
        </authorList>
    </citation>
    <scope>NUCLEOTIDE SEQUENCE [LARGE SCALE GENOMIC DNA]</scope>
    <source>
        <strain evidence="3 4">RSKm HC5</strain>
    </source>
</reference>
<gene>
    <name evidence="3" type="ORF">NU09_3017</name>
</gene>
<protein>
    <recommendedName>
        <fullName evidence="5">Lipoprotein</fullName>
    </recommendedName>
</protein>
<keyword evidence="4" id="KW-1185">Reference proteome</keyword>
<dbReference type="AlphaFoldDB" id="A0A444W5X9"/>
<feature type="region of interest" description="Disordered" evidence="1">
    <location>
        <begin position="34"/>
        <end position="58"/>
    </location>
</feature>
<sequence>MKMKMRIQKIVLLLLTALLFTQCDTVNNVFGSNNKSKKTTASRSGTTTKRSSTTTSGSRAHYNIQYRDDFLSVSDREKQKILEESKATEDNYSLLIFTKNFKGEKIVVTSEDKRLFSGYLISNVKTGYADKLTIDNTKDVKVFENLTKKDIMIDSKQAKKHKFIYLQKDNSNKESPFVLVYSNTLRPLD</sequence>
<feature type="chain" id="PRO_5019418511" description="Lipoprotein" evidence="2">
    <location>
        <begin position="24"/>
        <end position="189"/>
    </location>
</feature>
<dbReference type="EMBL" id="JUIW01000011">
    <property type="protein sequence ID" value="RYJ41274.1"/>
    <property type="molecule type" value="Genomic_DNA"/>
</dbReference>
<comment type="caution">
    <text evidence="3">The sequence shown here is derived from an EMBL/GenBank/DDBJ whole genome shotgun (WGS) entry which is preliminary data.</text>
</comment>
<organism evidence="3 4">
    <name type="scientific">Flavobacterium beibuense</name>
    <dbReference type="NCBI Taxonomy" id="657326"/>
    <lineage>
        <taxon>Bacteria</taxon>
        <taxon>Pseudomonadati</taxon>
        <taxon>Bacteroidota</taxon>
        <taxon>Flavobacteriia</taxon>
        <taxon>Flavobacteriales</taxon>
        <taxon>Flavobacteriaceae</taxon>
        <taxon>Flavobacterium</taxon>
    </lineage>
</organism>